<evidence type="ECO:0000259" key="1">
    <source>
        <dbReference type="PROSITE" id="PS50887"/>
    </source>
</evidence>
<dbReference type="InterPro" id="IPR029787">
    <property type="entry name" value="Nucleotide_cyclase"/>
</dbReference>
<dbReference type="NCBIfam" id="TIGR00254">
    <property type="entry name" value="GGDEF"/>
    <property type="match status" value="1"/>
</dbReference>
<keyword evidence="2" id="KW-0548">Nucleotidyltransferase</keyword>
<evidence type="ECO:0000313" key="2">
    <source>
        <dbReference type="EMBL" id="MFC4354088.1"/>
    </source>
</evidence>
<comment type="caution">
    <text evidence="2">The sequence shown here is derived from an EMBL/GenBank/DDBJ whole genome shotgun (WGS) entry which is preliminary data.</text>
</comment>
<protein>
    <submittedName>
        <fullName evidence="2">GGDEF domain-containing protein</fullName>
        <ecNumber evidence="2">2.7.7.65</ecNumber>
    </submittedName>
</protein>
<keyword evidence="3" id="KW-1185">Reference proteome</keyword>
<reference evidence="3" key="1">
    <citation type="journal article" date="2019" name="Int. J. Syst. Evol. Microbiol.">
        <title>The Global Catalogue of Microorganisms (GCM) 10K type strain sequencing project: providing services to taxonomists for standard genome sequencing and annotation.</title>
        <authorList>
            <consortium name="The Broad Institute Genomics Platform"/>
            <consortium name="The Broad Institute Genome Sequencing Center for Infectious Disease"/>
            <person name="Wu L."/>
            <person name="Ma J."/>
        </authorList>
    </citation>
    <scope>NUCLEOTIDE SEQUENCE [LARGE SCALE GENOMIC DNA]</scope>
    <source>
        <strain evidence="3">CCUG 50353</strain>
    </source>
</reference>
<keyword evidence="2" id="KW-0808">Transferase</keyword>
<evidence type="ECO:0000313" key="3">
    <source>
        <dbReference type="Proteomes" id="UP001595733"/>
    </source>
</evidence>
<dbReference type="PANTHER" id="PTHR45138">
    <property type="entry name" value="REGULATORY COMPONENTS OF SENSORY TRANSDUCTION SYSTEM"/>
    <property type="match status" value="1"/>
</dbReference>
<dbReference type="RefSeq" id="WP_378140133.1">
    <property type="nucleotide sequence ID" value="NZ_JBHSEF010000009.1"/>
</dbReference>
<proteinExistence type="predicted"/>
<dbReference type="PANTHER" id="PTHR45138:SF9">
    <property type="entry name" value="DIGUANYLATE CYCLASE DGCM-RELATED"/>
    <property type="match status" value="1"/>
</dbReference>
<name>A0ABV8UUC0_9BACL</name>
<sequence length="150" mass="16253">MTGNKPSPRFTWPLQISISSKKVNDEYGHPVGDLVLKQLASRLKAEMKSLGGVAARIGSEEFAVLLPGEAEDVVQENLDAVRHAIASKDFTISDDLLLPITISIGAAGFPRHKETLTELYKAADNELYIAKQSGRNCVRVRNGNAPVPSI</sequence>
<dbReference type="SUPFAM" id="SSF55073">
    <property type="entry name" value="Nucleotide cyclase"/>
    <property type="match status" value="1"/>
</dbReference>
<dbReference type="PROSITE" id="PS50887">
    <property type="entry name" value="GGDEF"/>
    <property type="match status" value="1"/>
</dbReference>
<dbReference type="EC" id="2.7.7.65" evidence="2"/>
<dbReference type="Pfam" id="PF00990">
    <property type="entry name" value="GGDEF"/>
    <property type="match status" value="1"/>
</dbReference>
<dbReference type="Proteomes" id="UP001595733">
    <property type="component" value="Unassembled WGS sequence"/>
</dbReference>
<dbReference type="EMBL" id="JBHSEF010000009">
    <property type="protein sequence ID" value="MFC4354088.1"/>
    <property type="molecule type" value="Genomic_DNA"/>
</dbReference>
<dbReference type="InterPro" id="IPR050469">
    <property type="entry name" value="Diguanylate_Cyclase"/>
</dbReference>
<accession>A0ABV8UUC0</accession>
<dbReference type="CDD" id="cd01949">
    <property type="entry name" value="GGDEF"/>
    <property type="match status" value="1"/>
</dbReference>
<dbReference type="InterPro" id="IPR000160">
    <property type="entry name" value="GGDEF_dom"/>
</dbReference>
<dbReference type="SMART" id="SM00267">
    <property type="entry name" value="GGDEF"/>
    <property type="match status" value="1"/>
</dbReference>
<dbReference type="Gene3D" id="3.30.70.270">
    <property type="match status" value="1"/>
</dbReference>
<dbReference type="InterPro" id="IPR043128">
    <property type="entry name" value="Rev_trsase/Diguanyl_cyclase"/>
</dbReference>
<feature type="domain" description="GGDEF" evidence="1">
    <location>
        <begin position="8"/>
        <end position="143"/>
    </location>
</feature>
<dbReference type="GO" id="GO:0052621">
    <property type="term" value="F:diguanylate cyclase activity"/>
    <property type="evidence" value="ECO:0007669"/>
    <property type="project" value="UniProtKB-EC"/>
</dbReference>
<organism evidence="2 3">
    <name type="scientific">Chryseomicrobium palamuruense</name>
    <dbReference type="NCBI Taxonomy" id="682973"/>
    <lineage>
        <taxon>Bacteria</taxon>
        <taxon>Bacillati</taxon>
        <taxon>Bacillota</taxon>
        <taxon>Bacilli</taxon>
        <taxon>Bacillales</taxon>
        <taxon>Caryophanaceae</taxon>
        <taxon>Chryseomicrobium</taxon>
    </lineage>
</organism>
<gene>
    <name evidence="2" type="ORF">ACFO0S_03265</name>
</gene>